<comment type="similarity">
    <text evidence="4 8">Belongs to the class-III pyridoxal-phosphate-dependent aminotransferase family. HemL subfamily.</text>
</comment>
<comment type="cofactor">
    <cofactor evidence="2 8">
        <name>pyridoxal 5'-phosphate</name>
        <dbReference type="ChEBI" id="CHEBI:597326"/>
    </cofactor>
</comment>
<evidence type="ECO:0000256" key="1">
    <source>
        <dbReference type="ARBA" id="ARBA00001579"/>
    </source>
</evidence>
<dbReference type="Gene3D" id="3.40.640.10">
    <property type="entry name" value="Type I PLP-dependent aspartate aminotransferase-like (Major domain)"/>
    <property type="match status" value="1"/>
</dbReference>
<keyword evidence="6 8" id="KW-0413">Isomerase</keyword>
<evidence type="ECO:0000256" key="2">
    <source>
        <dbReference type="ARBA" id="ARBA00001933"/>
    </source>
</evidence>
<evidence type="ECO:0000256" key="7">
    <source>
        <dbReference type="ARBA" id="ARBA00023244"/>
    </source>
</evidence>
<proteinExistence type="inferred from homology"/>
<keyword evidence="5 8" id="KW-0663">Pyridoxal phosphate</keyword>
<dbReference type="UniPathway" id="UPA00251">
    <property type="reaction ID" value="UER00317"/>
</dbReference>
<comment type="subunit">
    <text evidence="8">Homodimer.</text>
</comment>
<dbReference type="GO" id="GO:0008483">
    <property type="term" value="F:transaminase activity"/>
    <property type="evidence" value="ECO:0007669"/>
    <property type="project" value="UniProtKB-KW"/>
</dbReference>
<dbReference type="PANTHER" id="PTHR43713">
    <property type="entry name" value="GLUTAMATE-1-SEMIALDEHYDE 2,1-AMINOMUTASE"/>
    <property type="match status" value="1"/>
</dbReference>
<dbReference type="GO" id="GO:0006782">
    <property type="term" value="P:protoporphyrinogen IX biosynthetic process"/>
    <property type="evidence" value="ECO:0007669"/>
    <property type="project" value="UniProtKB-UniRule"/>
</dbReference>
<evidence type="ECO:0000259" key="9">
    <source>
        <dbReference type="Pfam" id="PF00586"/>
    </source>
</evidence>
<dbReference type="Pfam" id="PF00586">
    <property type="entry name" value="AIRS"/>
    <property type="match status" value="1"/>
</dbReference>
<gene>
    <name evidence="8" type="primary">hemL</name>
    <name evidence="10" type="ORF">NBRC111893_1783</name>
</gene>
<evidence type="ECO:0000313" key="11">
    <source>
        <dbReference type="Proteomes" id="UP000286974"/>
    </source>
</evidence>
<accession>A0A401FMS4</accession>
<evidence type="ECO:0000256" key="8">
    <source>
        <dbReference type="HAMAP-Rule" id="MF_00375"/>
    </source>
</evidence>
<dbReference type="GO" id="GO:0030170">
    <property type="term" value="F:pyridoxal phosphate binding"/>
    <property type="evidence" value="ECO:0007669"/>
    <property type="project" value="InterPro"/>
</dbReference>
<dbReference type="PANTHER" id="PTHR43713:SF3">
    <property type="entry name" value="GLUTAMATE-1-SEMIALDEHYDE 2,1-AMINOMUTASE 1, CHLOROPLASTIC-RELATED"/>
    <property type="match status" value="1"/>
</dbReference>
<keyword evidence="8" id="KW-0963">Cytoplasm</keyword>
<dbReference type="Proteomes" id="UP000286974">
    <property type="component" value="Unassembled WGS sequence"/>
</dbReference>
<dbReference type="GO" id="GO:0005737">
    <property type="term" value="C:cytoplasm"/>
    <property type="evidence" value="ECO:0007669"/>
    <property type="project" value="UniProtKB-SubCell"/>
</dbReference>
<dbReference type="PROSITE" id="PS00600">
    <property type="entry name" value="AA_TRANSFER_CLASS_3"/>
    <property type="match status" value="1"/>
</dbReference>
<dbReference type="InterPro" id="IPR015424">
    <property type="entry name" value="PyrdxlP-dep_Trfase"/>
</dbReference>
<dbReference type="InterPro" id="IPR004639">
    <property type="entry name" value="4pyrrol_synth_GluAld_NH2Trfase"/>
</dbReference>
<reference evidence="10 11" key="1">
    <citation type="submission" date="2017-11" db="EMBL/GenBank/DDBJ databases">
        <title>Draft Genome Sequence of Lactobacillus curieae NBRC 111893 isolated from Koso, a Japanese sugar-Vegetable Fermented Beverage.</title>
        <authorList>
            <person name="Chiou T.Y."/>
            <person name="Oshima K."/>
            <person name="Suda W."/>
            <person name="Hattori M."/>
            <person name="Takahashi T."/>
        </authorList>
    </citation>
    <scope>NUCLEOTIDE SEQUENCE [LARGE SCALE GENOMIC DNA]</scope>
    <source>
        <strain evidence="10 11">NBRC111893</strain>
    </source>
</reference>
<keyword evidence="10" id="KW-0032">Aminotransferase</keyword>
<evidence type="ECO:0000256" key="4">
    <source>
        <dbReference type="ARBA" id="ARBA00008981"/>
    </source>
</evidence>
<dbReference type="Gene3D" id="3.90.1150.10">
    <property type="entry name" value="Aspartate Aminotransferase, domain 1"/>
    <property type="match status" value="1"/>
</dbReference>
<evidence type="ECO:0000256" key="5">
    <source>
        <dbReference type="ARBA" id="ARBA00022898"/>
    </source>
</evidence>
<dbReference type="NCBIfam" id="NF000818">
    <property type="entry name" value="PRK00062.1"/>
    <property type="match status" value="1"/>
</dbReference>
<keyword evidence="11" id="KW-1185">Reference proteome</keyword>
<feature type="modified residue" description="N6-(pyridoxal phosphate)lysine" evidence="8">
    <location>
        <position position="268"/>
    </location>
</feature>
<evidence type="ECO:0000256" key="3">
    <source>
        <dbReference type="ARBA" id="ARBA00004819"/>
    </source>
</evidence>
<comment type="pathway">
    <text evidence="3">Porphyrin-containing compound metabolism; protoporphyrin-IX biosynthesis; 5-aminolevulinate from L-glutamyl-tRNA(Glu): step 2/2.</text>
</comment>
<protein>
    <recommendedName>
        <fullName evidence="8">Glutamate-1-semialdehyde 2,1-aminomutase</fullName>
        <shortName evidence="8">GSA</shortName>
        <ecNumber evidence="8">5.4.3.8</ecNumber>
    </recommendedName>
    <alternativeName>
        <fullName evidence="8">Glutamate-1-semialdehyde aminotransferase</fullName>
        <shortName evidence="8">GSA-AT</shortName>
    </alternativeName>
</protein>
<dbReference type="FunFam" id="3.40.640.10:FF:000021">
    <property type="entry name" value="Glutamate-1-semialdehyde 2,1-aminomutase"/>
    <property type="match status" value="1"/>
</dbReference>
<dbReference type="InterPro" id="IPR049704">
    <property type="entry name" value="Aminotrans_3_PPA_site"/>
</dbReference>
<dbReference type="GO" id="GO:0042286">
    <property type="term" value="F:glutamate-1-semialdehyde 2,1-aminomutase activity"/>
    <property type="evidence" value="ECO:0007669"/>
    <property type="project" value="UniProtKB-UniRule"/>
</dbReference>
<dbReference type="HAMAP" id="MF_00375">
    <property type="entry name" value="HemL_aminotrans_3"/>
    <property type="match status" value="1"/>
</dbReference>
<dbReference type="InterPro" id="IPR005814">
    <property type="entry name" value="Aminotrans_3"/>
</dbReference>
<dbReference type="EC" id="5.4.3.8" evidence="8"/>
<evidence type="ECO:0000313" key="10">
    <source>
        <dbReference type="EMBL" id="GAY73637.1"/>
    </source>
</evidence>
<dbReference type="Pfam" id="PF00202">
    <property type="entry name" value="Aminotran_3"/>
    <property type="match status" value="1"/>
</dbReference>
<dbReference type="CDD" id="cd00610">
    <property type="entry name" value="OAT_like"/>
    <property type="match status" value="1"/>
</dbReference>
<keyword evidence="10" id="KW-0808">Transferase</keyword>
<keyword evidence="7 8" id="KW-0627">Porphyrin biosynthesis</keyword>
<name>A0A401FMS4_9LACO</name>
<dbReference type="EMBL" id="BEXA01000003">
    <property type="protein sequence ID" value="GAY73637.1"/>
    <property type="molecule type" value="Genomic_DNA"/>
</dbReference>
<feature type="domain" description="PurM-like N-terminal" evidence="9">
    <location>
        <begin position="462"/>
        <end position="549"/>
    </location>
</feature>
<comment type="subcellular location">
    <subcellularLocation>
        <location evidence="8">Cytoplasm</location>
    </subcellularLocation>
</comment>
<comment type="catalytic activity">
    <reaction evidence="1 8">
        <text>(S)-4-amino-5-oxopentanoate = 5-aminolevulinate</text>
        <dbReference type="Rhea" id="RHEA:14265"/>
        <dbReference type="ChEBI" id="CHEBI:57501"/>
        <dbReference type="ChEBI" id="CHEBI:356416"/>
        <dbReference type="EC" id="5.4.3.8"/>
    </reaction>
</comment>
<dbReference type="NCBIfam" id="TIGR00713">
    <property type="entry name" value="hemL"/>
    <property type="match status" value="1"/>
</dbReference>
<organism evidence="10 11">
    <name type="scientific">Lentilactobacillus kosonis</name>
    <dbReference type="NCBI Taxonomy" id="2810561"/>
    <lineage>
        <taxon>Bacteria</taxon>
        <taxon>Bacillati</taxon>
        <taxon>Bacillota</taxon>
        <taxon>Bacilli</taxon>
        <taxon>Lactobacillales</taxon>
        <taxon>Lactobacillaceae</taxon>
        <taxon>Lentilactobacillus</taxon>
    </lineage>
</organism>
<dbReference type="AlphaFoldDB" id="A0A401FMS4"/>
<dbReference type="InterPro" id="IPR016188">
    <property type="entry name" value="PurM-like_N"/>
</dbReference>
<dbReference type="OrthoDB" id="9807885at2"/>
<dbReference type="InterPro" id="IPR015422">
    <property type="entry name" value="PyrdxlP-dep_Trfase_small"/>
</dbReference>
<sequence length="675" mass="72763">MNPTENSKNAYIEASKYFPGGVNSPVRAFKNVGGNPLFIDHGKGSHIFDIDGNEYVDYVLSWGPLILGHADDEVVKELKGAVEKGTSYGAPTTLETDLAKMITSIVPSIEMMRMVSSGTEATMSAIRLARGFTNREKILKFVGNYHGHSDSLLVDAGSGVATFDINTSPGVPKDLAYDTYTVAYNDIDAVKELFDNHGDEIACAIVEPIAGNMGVIPGTQAFLDTLRSETTKHGSLLIFDEVMSGFRAAFHGAQSLYNITPDLTTLGKVVGGGLPVGVFGGRKDIMSEITPAGKIYHAGTLSGNPLAMTGGISTLKQLNDDLYAQMIGKVDTLTEGIKKVADQNNVPITVHHVGTMWSYFFNAGPVNNFADVQKSDQKFFAKFFNELIKQGIYTAPSEFETNFMTSKHTDGDIQKTITAFDVAMKKLRNKDMTQFRDLTLIGLGDNNLAIACDVSAGIGHKDLDEVDIDPAISAAYSLRVPLLELICFGATPIAVVDTIGNEMNPTGKTIIQGLKGELQTAGLDISINGSTEDNMVTKTTSVGVTVIGKYDKNINDSPLNQASIYQIGRPLVGEEVKANLDGIFSYDLVRTIRDNSQVVDMLPVGSKGIAYEVTEMAKTHGLAVNSELLQDDSFHKSAGPATVVLVAVKSDGKAEFERAFPQTKYLFNLDKEVNK</sequence>
<evidence type="ECO:0000256" key="6">
    <source>
        <dbReference type="ARBA" id="ARBA00023235"/>
    </source>
</evidence>
<comment type="caution">
    <text evidence="10">The sequence shown here is derived from an EMBL/GenBank/DDBJ whole genome shotgun (WGS) entry which is preliminary data.</text>
</comment>
<dbReference type="InterPro" id="IPR015421">
    <property type="entry name" value="PyrdxlP-dep_Trfase_major"/>
</dbReference>
<dbReference type="SUPFAM" id="SSF53383">
    <property type="entry name" value="PLP-dependent transferases"/>
    <property type="match status" value="1"/>
</dbReference>